<protein>
    <submittedName>
        <fullName evidence="2">Uncharacterized protein</fullName>
    </submittedName>
</protein>
<evidence type="ECO:0000256" key="1">
    <source>
        <dbReference type="SAM" id="MobiDB-lite"/>
    </source>
</evidence>
<feature type="compositionally biased region" description="Polar residues" evidence="1">
    <location>
        <begin position="57"/>
        <end position="67"/>
    </location>
</feature>
<reference evidence="2 3" key="1">
    <citation type="submission" date="2016-08" db="EMBL/GenBank/DDBJ databases">
        <authorList>
            <person name="Seilhamer J.J."/>
        </authorList>
    </citation>
    <scope>NUCLEOTIDE SEQUENCE [LARGE SCALE GENOMIC DNA]</scope>
    <source>
        <strain evidence="2 3">VC14762</strain>
    </source>
</reference>
<feature type="compositionally biased region" description="Basic and acidic residues" evidence="1">
    <location>
        <begin position="27"/>
        <end position="38"/>
    </location>
</feature>
<dbReference type="AlphaFoldDB" id="A0A1V2WB15"/>
<dbReference type="Proteomes" id="UP000188543">
    <property type="component" value="Unassembled WGS sequence"/>
</dbReference>
<dbReference type="OrthoDB" id="8779738at2"/>
<dbReference type="EMBL" id="MUTJ01000012">
    <property type="protein sequence ID" value="ONU92699.1"/>
    <property type="molecule type" value="Genomic_DNA"/>
</dbReference>
<name>A0A1V2WB15_9BURK</name>
<feature type="region of interest" description="Disordered" evidence="1">
    <location>
        <begin position="23"/>
        <end position="67"/>
    </location>
</feature>
<accession>A0A1V2WB15</accession>
<comment type="caution">
    <text evidence="2">The sequence shown here is derived from an EMBL/GenBank/DDBJ whole genome shotgun (WGS) entry which is preliminary data.</text>
</comment>
<gene>
    <name evidence="2" type="ORF">A8E72_02060</name>
</gene>
<organism evidence="2 3">
    <name type="scientific">Burkholderia cenocepacia</name>
    <dbReference type="NCBI Taxonomy" id="95486"/>
    <lineage>
        <taxon>Bacteria</taxon>
        <taxon>Pseudomonadati</taxon>
        <taxon>Pseudomonadota</taxon>
        <taxon>Betaproteobacteria</taxon>
        <taxon>Burkholderiales</taxon>
        <taxon>Burkholderiaceae</taxon>
        <taxon>Burkholderia</taxon>
        <taxon>Burkholderia cepacia complex</taxon>
    </lineage>
</organism>
<evidence type="ECO:0000313" key="2">
    <source>
        <dbReference type="EMBL" id="ONU92699.1"/>
    </source>
</evidence>
<dbReference type="RefSeq" id="WP_077020814.1">
    <property type="nucleotide sequence ID" value="NZ_CADETK010000013.1"/>
</dbReference>
<evidence type="ECO:0000313" key="3">
    <source>
        <dbReference type="Proteomes" id="UP000188543"/>
    </source>
</evidence>
<sequence>MRIGNRTSRLAGEPGLFVKQYGRNARKHLDPNDTERAMRRLSTADLPGLPTDDVTEADQSGVDSGPA</sequence>
<proteinExistence type="predicted"/>